<gene>
    <name evidence="2" type="ORF">B0T16DRAFT_423773</name>
</gene>
<dbReference type="PANTHER" id="PTHR33112:SF1">
    <property type="entry name" value="HETEROKARYON INCOMPATIBILITY DOMAIN-CONTAINING PROTEIN"/>
    <property type="match status" value="1"/>
</dbReference>
<dbReference type="EMBL" id="JAULSV010000007">
    <property type="protein sequence ID" value="KAK0639813.1"/>
    <property type="molecule type" value="Genomic_DNA"/>
</dbReference>
<evidence type="ECO:0000313" key="3">
    <source>
        <dbReference type="Proteomes" id="UP001174936"/>
    </source>
</evidence>
<comment type="caution">
    <text evidence="2">The sequence shown here is derived from an EMBL/GenBank/DDBJ whole genome shotgun (WGS) entry which is preliminary data.</text>
</comment>
<keyword evidence="3" id="KW-1185">Reference proteome</keyword>
<accession>A0AA39XT86</accession>
<proteinExistence type="predicted"/>
<evidence type="ECO:0000313" key="2">
    <source>
        <dbReference type="EMBL" id="KAK0639813.1"/>
    </source>
</evidence>
<dbReference type="InterPro" id="IPR010730">
    <property type="entry name" value="HET"/>
</dbReference>
<organism evidence="2 3">
    <name type="scientific">Cercophora newfieldiana</name>
    <dbReference type="NCBI Taxonomy" id="92897"/>
    <lineage>
        <taxon>Eukaryota</taxon>
        <taxon>Fungi</taxon>
        <taxon>Dikarya</taxon>
        <taxon>Ascomycota</taxon>
        <taxon>Pezizomycotina</taxon>
        <taxon>Sordariomycetes</taxon>
        <taxon>Sordariomycetidae</taxon>
        <taxon>Sordariales</taxon>
        <taxon>Lasiosphaeriaceae</taxon>
        <taxon>Cercophora</taxon>
    </lineage>
</organism>
<dbReference type="AlphaFoldDB" id="A0AA39XT86"/>
<protein>
    <submittedName>
        <fullName evidence="2">Heterokaryon incompatibility protein-domain-containing protein</fullName>
    </submittedName>
</protein>
<dbReference type="PANTHER" id="PTHR33112">
    <property type="entry name" value="DOMAIN PROTEIN, PUTATIVE-RELATED"/>
    <property type="match status" value="1"/>
</dbReference>
<feature type="domain" description="Heterokaryon incompatibility" evidence="1">
    <location>
        <begin position="212"/>
        <end position="346"/>
    </location>
</feature>
<evidence type="ECO:0000259" key="1">
    <source>
        <dbReference type="Pfam" id="PF06985"/>
    </source>
</evidence>
<name>A0AA39XT86_9PEZI</name>
<reference evidence="2" key="1">
    <citation type="submission" date="2023-06" db="EMBL/GenBank/DDBJ databases">
        <title>Genome-scale phylogeny and comparative genomics of the fungal order Sordariales.</title>
        <authorList>
            <consortium name="Lawrence Berkeley National Laboratory"/>
            <person name="Hensen N."/>
            <person name="Bonometti L."/>
            <person name="Westerberg I."/>
            <person name="Brannstrom I.O."/>
            <person name="Guillou S."/>
            <person name="Cros-Aarteil S."/>
            <person name="Calhoun S."/>
            <person name="Haridas S."/>
            <person name="Kuo A."/>
            <person name="Mondo S."/>
            <person name="Pangilinan J."/>
            <person name="Riley R."/>
            <person name="Labutti K."/>
            <person name="Andreopoulos B."/>
            <person name="Lipzen A."/>
            <person name="Chen C."/>
            <person name="Yanf M."/>
            <person name="Daum C."/>
            <person name="Ng V."/>
            <person name="Clum A."/>
            <person name="Steindorff A."/>
            <person name="Ohm R."/>
            <person name="Martin F."/>
            <person name="Silar P."/>
            <person name="Natvig D."/>
            <person name="Lalanne C."/>
            <person name="Gautier V."/>
            <person name="Ament-Velasquez S.L."/>
            <person name="Kruys A."/>
            <person name="Hutchinson M.I."/>
            <person name="Powell A.J."/>
            <person name="Barry K."/>
            <person name="Miller A.N."/>
            <person name="Grigoriev I.V."/>
            <person name="Debuchy R."/>
            <person name="Gladieux P."/>
            <person name="Thoren M.H."/>
            <person name="Johannesson H."/>
        </authorList>
    </citation>
    <scope>NUCLEOTIDE SEQUENCE</scope>
    <source>
        <strain evidence="2">SMH2532-1</strain>
    </source>
</reference>
<dbReference type="Pfam" id="PF06985">
    <property type="entry name" value="HET"/>
    <property type="match status" value="1"/>
</dbReference>
<dbReference type="Proteomes" id="UP001174936">
    <property type="component" value="Unassembled WGS sequence"/>
</dbReference>
<sequence length="699" mass="78199">MDTVTKSASVLGAKRKAISSLPDSDPTKRPANTEICLRCNTVPWRDLSRRKIKESGELVTRVKETHRELMESRCPVCHCLAAIKPSELDGITCHLRAFSASRLWNRAAQVARRDSTVVSISESKVSVHQVHARGVLGLVDEKATQAPDIGPREIYPDGIDFSIVKEWLAHCESAHSKYPGRCKHKVGTAVSGMKVVDCKTKALVPIPSPCDYVALSYIWGAPNGQADGKFDASQLPKAVADSITVTMALGFRYLWVDRYCIDQASDTKHLQISQMDKIYSGAKLTIVVAAGDNANYGLPGVGIRARHQQAKVSIPSHGTSLLQIFPHTATTLAESVWASRGWTFQEGYLSRRRLIFTDHQVSFLCNSMYAAESIQKPAAMHNAHSITVFRNIIPSVTSRYWTFPSLISEYTARRLSFGSDAIDAVSGILKTFEDEYIRHFWGVPLWMKNRFPIDWYHTDPTVTYARRTEFPSWSWAGWEGQIMFHWEDNCNLQWNVYVENASQELQPLISTKSGFQLPEPKSIYVSAPLINLSFRNITWPEKRGCQATRVHWPTAPNGRQGRYDISRSDGLHVELPVSPHLTALAFVYMDGLQGQLDGLMGLALQKIKRYHGPFAQGRMGGTYSYSIIIVKQVSDEIYERVGVASVLAFQSRGALGSDYNHPMAFVDETGKLLDDVKIACNANEHDWIRGVEPQLIKLQ</sequence>